<evidence type="ECO:0000259" key="1">
    <source>
        <dbReference type="PROSITE" id="PS50994"/>
    </source>
</evidence>
<name>A0ABS1H3K5_9BACL</name>
<comment type="caution">
    <text evidence="2">The sequence shown here is derived from an EMBL/GenBank/DDBJ whole genome shotgun (WGS) entry which is preliminary data.</text>
</comment>
<dbReference type="InterPro" id="IPR001584">
    <property type="entry name" value="Integrase_cat-core"/>
</dbReference>
<evidence type="ECO:0000313" key="3">
    <source>
        <dbReference type="Proteomes" id="UP000618943"/>
    </source>
</evidence>
<gene>
    <name evidence="2" type="ORF">JFL43_03710</name>
</gene>
<dbReference type="EMBL" id="JAEOAH010000003">
    <property type="protein sequence ID" value="MBK3493978.1"/>
    <property type="molecule type" value="Genomic_DNA"/>
</dbReference>
<reference evidence="2 3" key="1">
    <citation type="submission" date="2020-12" db="EMBL/GenBank/DDBJ databases">
        <title>YIM B01967 draft genome.</title>
        <authorList>
            <person name="Yan X."/>
        </authorList>
    </citation>
    <scope>NUCLEOTIDE SEQUENCE [LARGE SCALE GENOMIC DNA]</scope>
    <source>
        <strain evidence="2 3">YIM B01967</strain>
    </source>
</reference>
<organism evidence="2 3">
    <name type="scientific">Viridibacillus soli</name>
    <dbReference type="NCBI Taxonomy" id="2798301"/>
    <lineage>
        <taxon>Bacteria</taxon>
        <taxon>Bacillati</taxon>
        <taxon>Bacillota</taxon>
        <taxon>Bacilli</taxon>
        <taxon>Bacillales</taxon>
        <taxon>Caryophanaceae</taxon>
        <taxon>Viridibacillus</taxon>
    </lineage>
</organism>
<dbReference type="Proteomes" id="UP000618943">
    <property type="component" value="Unassembled WGS sequence"/>
</dbReference>
<dbReference type="InterPro" id="IPR036397">
    <property type="entry name" value="RNaseH_sf"/>
</dbReference>
<protein>
    <submittedName>
        <fullName evidence="2">DDE-type integrase/transposase/recombinase</fullName>
    </submittedName>
</protein>
<dbReference type="InterPro" id="IPR012337">
    <property type="entry name" value="RNaseH-like_sf"/>
</dbReference>
<dbReference type="Gene3D" id="3.30.420.10">
    <property type="entry name" value="Ribonuclease H-like superfamily/Ribonuclease H"/>
    <property type="match status" value="1"/>
</dbReference>
<feature type="domain" description="Integrase catalytic" evidence="1">
    <location>
        <begin position="1"/>
        <end position="74"/>
    </location>
</feature>
<evidence type="ECO:0000313" key="2">
    <source>
        <dbReference type="EMBL" id="MBK3493978.1"/>
    </source>
</evidence>
<accession>A0ABS1H3K5</accession>
<dbReference type="PROSITE" id="PS50994">
    <property type="entry name" value="INTEGRASE"/>
    <property type="match status" value="1"/>
</dbReference>
<proteinExistence type="predicted"/>
<sequence length="74" mass="8613">MRFPNSREASRSSVVAKNKALGLTLHTDFGSQYTSEFFGERFKKYEMMPLFSRKGCPYANERIESFHATLKKKK</sequence>
<keyword evidence="3" id="KW-1185">Reference proteome</keyword>
<dbReference type="SUPFAM" id="SSF53098">
    <property type="entry name" value="Ribonuclease H-like"/>
    <property type="match status" value="1"/>
</dbReference>